<feature type="transmembrane region" description="Helical" evidence="6">
    <location>
        <begin position="55"/>
        <end position="75"/>
    </location>
</feature>
<dbReference type="InterPro" id="IPR000223">
    <property type="entry name" value="Pept_S26A_signal_pept_1"/>
</dbReference>
<feature type="domain" description="Peptidase S26" evidence="7">
    <location>
        <begin position="177"/>
        <end position="349"/>
    </location>
</feature>
<dbReference type="PROSITE" id="PS00761">
    <property type="entry name" value="SPASE_I_3"/>
    <property type="match status" value="1"/>
</dbReference>
<sequence>MSNKEPWLAVNLSQIFPGIGQIYSGKKIKGYLWIFFTIVFNIIGLWLIFNQNTDLIISALSFFIITLFLWVWNLVDAYKSAKSNNTPEFETLRKQSKDPWLAMFLSKLFIGIGHFYIGKWLFGIFAIILIILFSSIFNFLTPIVTVFIAYLAYVFSPVRRERTKKLAFIVSIMSLISALFPVGLALFLRAYIAEARWIPSGAMEPTLHGSPNQWEADKIIVGKFSYRFQNPKRGDIVVFLPTDTLRAEQFNDAFIKRIVGLPGETVELKDGKVYINKRPLREDKYLSFDQRTVVDVCTSGQQPPYLAKPVTIPPESYLVLGDNRNNSYDSRCWGVVPRNLIIGKAYKRFYPFDRIGPIE</sequence>
<accession>A0A8J7HUU1</accession>
<organism evidence="8 9">
    <name type="scientific">Amazonocrinis nigriterrae CENA67</name>
    <dbReference type="NCBI Taxonomy" id="2794033"/>
    <lineage>
        <taxon>Bacteria</taxon>
        <taxon>Bacillati</taxon>
        <taxon>Cyanobacteriota</taxon>
        <taxon>Cyanophyceae</taxon>
        <taxon>Nostocales</taxon>
        <taxon>Nostocaceae</taxon>
        <taxon>Amazonocrinis</taxon>
        <taxon>Amazonocrinis nigriterrae</taxon>
    </lineage>
</organism>
<keyword evidence="6" id="KW-1133">Transmembrane helix</keyword>
<evidence type="ECO:0000259" key="7">
    <source>
        <dbReference type="Pfam" id="PF10502"/>
    </source>
</evidence>
<name>A0A8J7HUU1_9NOST</name>
<reference evidence="8 9" key="1">
    <citation type="journal article" date="2021" name="Int. J. Syst. Evol. Microbiol.">
        <title>Amazonocrinis nigriterrae gen. nov., sp. nov., Atlanticothrix silvestris gen. nov., sp. nov. and Dendronalium phyllosphericum gen. nov., sp. nov., nostocacean cyanobacteria from Brazilian environments.</title>
        <authorList>
            <person name="Alvarenga D.O."/>
            <person name="Andreote A.P.D."/>
            <person name="Branco L.H.Z."/>
            <person name="Delbaje E."/>
            <person name="Cruz R.B."/>
            <person name="Varani A.M."/>
            <person name="Fiore M.F."/>
        </authorList>
    </citation>
    <scope>NUCLEOTIDE SEQUENCE [LARGE SCALE GENOMIC DNA]</scope>
    <source>
        <strain evidence="8 9">CENA67</strain>
    </source>
</reference>
<evidence type="ECO:0000256" key="1">
    <source>
        <dbReference type="ARBA" id="ARBA00000677"/>
    </source>
</evidence>
<feature type="transmembrane region" description="Helical" evidence="6">
    <location>
        <begin position="123"/>
        <end position="154"/>
    </location>
</feature>
<dbReference type="EC" id="3.4.21.89" evidence="4 6"/>
<evidence type="ECO:0000256" key="6">
    <source>
        <dbReference type="RuleBase" id="RU362042"/>
    </source>
</evidence>
<keyword evidence="9" id="KW-1185">Reference proteome</keyword>
<dbReference type="PANTHER" id="PTHR43390:SF1">
    <property type="entry name" value="CHLOROPLAST PROCESSING PEPTIDASE"/>
    <property type="match status" value="1"/>
</dbReference>
<dbReference type="GO" id="GO:0004252">
    <property type="term" value="F:serine-type endopeptidase activity"/>
    <property type="evidence" value="ECO:0007669"/>
    <property type="project" value="InterPro"/>
</dbReference>
<comment type="caution">
    <text evidence="8">The sequence shown here is derived from an EMBL/GenBank/DDBJ whole genome shotgun (WGS) entry which is preliminary data.</text>
</comment>
<comment type="subcellular location">
    <subcellularLocation>
        <location evidence="2">Cell membrane</location>
        <topology evidence="2">Single-pass type II membrane protein</topology>
    </subcellularLocation>
    <subcellularLocation>
        <location evidence="6">Membrane</location>
        <topology evidence="6">Single-pass type II membrane protein</topology>
    </subcellularLocation>
</comment>
<keyword evidence="5 6" id="KW-0378">Hydrolase</keyword>
<dbReference type="Pfam" id="PF10502">
    <property type="entry name" value="Peptidase_S26"/>
    <property type="match status" value="1"/>
</dbReference>
<evidence type="ECO:0000256" key="5">
    <source>
        <dbReference type="ARBA" id="ARBA00022801"/>
    </source>
</evidence>
<dbReference type="GO" id="GO:0005886">
    <property type="term" value="C:plasma membrane"/>
    <property type="evidence" value="ECO:0007669"/>
    <property type="project" value="UniProtKB-SubCell"/>
</dbReference>
<comment type="similarity">
    <text evidence="3 6">Belongs to the peptidase S26 family.</text>
</comment>
<dbReference type="NCBIfam" id="TIGR02227">
    <property type="entry name" value="sigpep_I_bact"/>
    <property type="match status" value="1"/>
</dbReference>
<keyword evidence="6" id="KW-0645">Protease</keyword>
<evidence type="ECO:0000313" key="9">
    <source>
        <dbReference type="Proteomes" id="UP000632766"/>
    </source>
</evidence>
<comment type="catalytic activity">
    <reaction evidence="1 6">
        <text>Cleavage of hydrophobic, N-terminal signal or leader sequences from secreted and periplasmic proteins.</text>
        <dbReference type="EC" id="3.4.21.89"/>
    </reaction>
</comment>
<dbReference type="GO" id="GO:0006465">
    <property type="term" value="P:signal peptide processing"/>
    <property type="evidence" value="ECO:0007669"/>
    <property type="project" value="InterPro"/>
</dbReference>
<keyword evidence="6" id="KW-0472">Membrane</keyword>
<dbReference type="InterPro" id="IPR036286">
    <property type="entry name" value="LexA/Signal_pep-like_sf"/>
</dbReference>
<dbReference type="SUPFAM" id="SSF51306">
    <property type="entry name" value="LexA/Signal peptidase"/>
    <property type="match status" value="1"/>
</dbReference>
<keyword evidence="6" id="KW-0812">Transmembrane</keyword>
<evidence type="ECO:0000256" key="3">
    <source>
        <dbReference type="ARBA" id="ARBA00009370"/>
    </source>
</evidence>
<dbReference type="PROSITE" id="PS00760">
    <property type="entry name" value="SPASE_I_2"/>
    <property type="match status" value="1"/>
</dbReference>
<feature type="transmembrane region" description="Helical" evidence="6">
    <location>
        <begin position="31"/>
        <end position="49"/>
    </location>
</feature>
<dbReference type="InterPro" id="IPR019758">
    <property type="entry name" value="Pept_S26A_signal_pept_1_CS"/>
</dbReference>
<dbReference type="GO" id="GO:0009003">
    <property type="term" value="F:signal peptidase activity"/>
    <property type="evidence" value="ECO:0007669"/>
    <property type="project" value="UniProtKB-EC"/>
</dbReference>
<gene>
    <name evidence="8" type="primary">lepB</name>
    <name evidence="8" type="ORF">I8748_16625</name>
</gene>
<dbReference type="InterPro" id="IPR019533">
    <property type="entry name" value="Peptidase_S26"/>
</dbReference>
<evidence type="ECO:0000256" key="4">
    <source>
        <dbReference type="ARBA" id="ARBA00013208"/>
    </source>
</evidence>
<dbReference type="PANTHER" id="PTHR43390">
    <property type="entry name" value="SIGNAL PEPTIDASE I"/>
    <property type="match status" value="1"/>
</dbReference>
<dbReference type="InterPro" id="IPR019757">
    <property type="entry name" value="Pept_S26A_signal_pept_1_Lys-AS"/>
</dbReference>
<proteinExistence type="inferred from homology"/>
<dbReference type="EMBL" id="JAECZC010000029">
    <property type="protein sequence ID" value="MBH8563795.1"/>
    <property type="molecule type" value="Genomic_DNA"/>
</dbReference>
<dbReference type="Proteomes" id="UP000632766">
    <property type="component" value="Unassembled WGS sequence"/>
</dbReference>
<evidence type="ECO:0000256" key="2">
    <source>
        <dbReference type="ARBA" id="ARBA00004401"/>
    </source>
</evidence>
<protein>
    <recommendedName>
        <fullName evidence="4 6">Signal peptidase I</fullName>
        <ecNumber evidence="4 6">3.4.21.89</ecNumber>
    </recommendedName>
</protein>
<comment type="caution">
    <text evidence="6">Lacks conserved residue(s) required for the propagation of feature annotation.</text>
</comment>
<dbReference type="Gene3D" id="2.10.109.10">
    <property type="entry name" value="Umud Fragment, subunit A"/>
    <property type="match status" value="1"/>
</dbReference>
<feature type="transmembrane region" description="Helical" evidence="6">
    <location>
        <begin position="100"/>
        <end position="117"/>
    </location>
</feature>
<dbReference type="AlphaFoldDB" id="A0A8J7HUU1"/>
<evidence type="ECO:0000313" key="8">
    <source>
        <dbReference type="EMBL" id="MBH8563795.1"/>
    </source>
</evidence>
<dbReference type="CDD" id="cd06530">
    <property type="entry name" value="S26_SPase_I"/>
    <property type="match status" value="1"/>
</dbReference>
<dbReference type="PRINTS" id="PR00727">
    <property type="entry name" value="LEADERPTASE"/>
</dbReference>
<feature type="transmembrane region" description="Helical" evidence="6">
    <location>
        <begin position="166"/>
        <end position="188"/>
    </location>
</feature>